<feature type="transmembrane region" description="Helical" evidence="6">
    <location>
        <begin position="172"/>
        <end position="193"/>
    </location>
</feature>
<feature type="transmembrane region" description="Helical" evidence="6">
    <location>
        <begin position="364"/>
        <end position="382"/>
    </location>
</feature>
<dbReference type="PANTHER" id="PTHR12778">
    <property type="entry name" value="SOLUTE CARRIER FAMILY 33 ACETYL-COA TRANSPORTER -RELATED"/>
    <property type="match status" value="1"/>
</dbReference>
<dbReference type="InterPro" id="IPR004752">
    <property type="entry name" value="AmpG_permease/AT-1"/>
</dbReference>
<evidence type="ECO:0000256" key="4">
    <source>
        <dbReference type="ARBA" id="ARBA00022989"/>
    </source>
</evidence>
<reference evidence="7" key="1">
    <citation type="submission" date="2020-08" db="EMBL/GenBank/DDBJ databases">
        <title>Novel species isolated from subtropical streams in China.</title>
        <authorList>
            <person name="Lu H."/>
        </authorList>
    </citation>
    <scope>NUCLEOTIDE SEQUENCE</scope>
    <source>
        <strain evidence="7">LX22W</strain>
    </source>
</reference>
<evidence type="ECO:0000256" key="1">
    <source>
        <dbReference type="ARBA" id="ARBA00004141"/>
    </source>
</evidence>
<protein>
    <submittedName>
        <fullName evidence="7">MFS transporter</fullName>
    </submittedName>
</protein>
<sequence>MTQEKQRSPISWVPTLYLAEGLPYFAVALVAGLMYKSLGVSNDEIAYWTGMIGFAWVFKPLWSPFLEAVRSKKLLVIAFQLIGGISLGLVALSMQLPNYFAISIALLGLVAIASATHDIAADGLYIASLSNKQQAAYAGWQGAFYNAAKFISLGGLVILAGHLEKSMPPAQAWAIVFGLLGAMLIAIALYHSWSLPNAQSNAKQESMSSVFNTSIDVIKDFFSKPGIWLAIAFILLFRAGEGQIQTIGPLFLKELRANGGLGLSNEQVGVVYGTAGTIAFIGGSILGGYFAAWLGLRRALPWLIIAMNLPNLVFFYLSATLPDNLSIVGAALSLEMFGYGFGFVGLILFMMQVVAVGKYQTAHYALATGVMQLGLVIPKMISGKVQTALGYQQFFIWVLISAIPVLILCRFLKIKDQEKTTTV</sequence>
<dbReference type="RefSeq" id="WP_186917625.1">
    <property type="nucleotide sequence ID" value="NZ_JACOFZ010000009.1"/>
</dbReference>
<dbReference type="PANTHER" id="PTHR12778:SF10">
    <property type="entry name" value="MAJOR FACILITATOR SUPERFAMILY DOMAIN-CONTAINING PROTEIN 3"/>
    <property type="match status" value="1"/>
</dbReference>
<evidence type="ECO:0000256" key="5">
    <source>
        <dbReference type="ARBA" id="ARBA00023136"/>
    </source>
</evidence>
<proteinExistence type="predicted"/>
<dbReference type="Proteomes" id="UP000627446">
    <property type="component" value="Unassembled WGS sequence"/>
</dbReference>
<evidence type="ECO:0000256" key="3">
    <source>
        <dbReference type="ARBA" id="ARBA00022692"/>
    </source>
</evidence>
<dbReference type="Pfam" id="PF07690">
    <property type="entry name" value="MFS_1"/>
    <property type="match status" value="1"/>
</dbReference>
<feature type="transmembrane region" description="Helical" evidence="6">
    <location>
        <begin position="142"/>
        <end position="160"/>
    </location>
</feature>
<dbReference type="GO" id="GO:0016020">
    <property type="term" value="C:membrane"/>
    <property type="evidence" value="ECO:0007669"/>
    <property type="project" value="UniProtKB-SubCell"/>
</dbReference>
<feature type="transmembrane region" description="Helical" evidence="6">
    <location>
        <begin position="12"/>
        <end position="33"/>
    </location>
</feature>
<feature type="transmembrane region" description="Helical" evidence="6">
    <location>
        <begin position="337"/>
        <end position="357"/>
    </location>
</feature>
<dbReference type="AlphaFoldDB" id="A0A923HZB1"/>
<dbReference type="SUPFAM" id="SSF103473">
    <property type="entry name" value="MFS general substrate transporter"/>
    <property type="match status" value="1"/>
</dbReference>
<gene>
    <name evidence="7" type="ORF">H8K36_16530</name>
</gene>
<feature type="transmembrane region" description="Helical" evidence="6">
    <location>
        <begin position="45"/>
        <end position="62"/>
    </location>
</feature>
<dbReference type="EMBL" id="JACOFZ010000009">
    <property type="protein sequence ID" value="MBC3883001.1"/>
    <property type="molecule type" value="Genomic_DNA"/>
</dbReference>
<dbReference type="Gene3D" id="1.20.1250.20">
    <property type="entry name" value="MFS general substrate transporter like domains"/>
    <property type="match status" value="2"/>
</dbReference>
<keyword evidence="4 6" id="KW-1133">Transmembrane helix</keyword>
<evidence type="ECO:0000256" key="6">
    <source>
        <dbReference type="SAM" id="Phobius"/>
    </source>
</evidence>
<feature type="transmembrane region" description="Helical" evidence="6">
    <location>
        <begin position="394"/>
        <end position="412"/>
    </location>
</feature>
<feature type="transmembrane region" description="Helical" evidence="6">
    <location>
        <begin position="99"/>
        <end position="121"/>
    </location>
</feature>
<keyword evidence="3 6" id="KW-0812">Transmembrane</keyword>
<dbReference type="InterPro" id="IPR036259">
    <property type="entry name" value="MFS_trans_sf"/>
</dbReference>
<feature type="transmembrane region" description="Helical" evidence="6">
    <location>
        <begin position="299"/>
        <end position="317"/>
    </location>
</feature>
<organism evidence="7 8">
    <name type="scientific">Undibacterium nitidum</name>
    <dbReference type="NCBI Taxonomy" id="2762298"/>
    <lineage>
        <taxon>Bacteria</taxon>
        <taxon>Pseudomonadati</taxon>
        <taxon>Pseudomonadota</taxon>
        <taxon>Betaproteobacteria</taxon>
        <taxon>Burkholderiales</taxon>
        <taxon>Oxalobacteraceae</taxon>
        <taxon>Undibacterium</taxon>
    </lineage>
</organism>
<feature type="transmembrane region" description="Helical" evidence="6">
    <location>
        <begin position="271"/>
        <end position="292"/>
    </location>
</feature>
<keyword evidence="2" id="KW-0813">Transport</keyword>
<name>A0A923HZB1_9BURK</name>
<comment type="caution">
    <text evidence="7">The sequence shown here is derived from an EMBL/GenBank/DDBJ whole genome shotgun (WGS) entry which is preliminary data.</text>
</comment>
<dbReference type="GO" id="GO:0022857">
    <property type="term" value="F:transmembrane transporter activity"/>
    <property type="evidence" value="ECO:0007669"/>
    <property type="project" value="InterPro"/>
</dbReference>
<comment type="subcellular location">
    <subcellularLocation>
        <location evidence="1">Membrane</location>
        <topology evidence="1">Multi-pass membrane protein</topology>
    </subcellularLocation>
</comment>
<feature type="transmembrane region" description="Helical" evidence="6">
    <location>
        <begin position="227"/>
        <end position="251"/>
    </location>
</feature>
<evidence type="ECO:0000313" key="7">
    <source>
        <dbReference type="EMBL" id="MBC3883001.1"/>
    </source>
</evidence>
<evidence type="ECO:0000313" key="8">
    <source>
        <dbReference type="Proteomes" id="UP000627446"/>
    </source>
</evidence>
<keyword evidence="5 6" id="KW-0472">Membrane</keyword>
<accession>A0A923HZB1</accession>
<feature type="transmembrane region" description="Helical" evidence="6">
    <location>
        <begin position="74"/>
        <end position="93"/>
    </location>
</feature>
<evidence type="ECO:0000256" key="2">
    <source>
        <dbReference type="ARBA" id="ARBA00022448"/>
    </source>
</evidence>
<keyword evidence="8" id="KW-1185">Reference proteome</keyword>
<dbReference type="InterPro" id="IPR011701">
    <property type="entry name" value="MFS"/>
</dbReference>